<dbReference type="VEuPathDB" id="PlasmoDB:PocGH01_07043800"/>
<evidence type="ECO:0000313" key="3">
    <source>
        <dbReference type="EMBL" id="SBS87204.1"/>
    </source>
</evidence>
<evidence type="ECO:0000256" key="1">
    <source>
        <dbReference type="SAM" id="Phobius"/>
    </source>
</evidence>
<protein>
    <submittedName>
        <fullName evidence="4">Phist protein (Pf-fam-b)</fullName>
    </submittedName>
</protein>
<dbReference type="InterPro" id="IPR006526">
    <property type="entry name" value="Export_prot_PHISTa/b/c"/>
</dbReference>
<evidence type="ECO:0000313" key="5">
    <source>
        <dbReference type="Proteomes" id="UP000078546"/>
    </source>
</evidence>
<evidence type="ECO:0000313" key="6">
    <source>
        <dbReference type="Proteomes" id="UP000078560"/>
    </source>
</evidence>
<evidence type="ECO:0000259" key="2">
    <source>
        <dbReference type="Pfam" id="PF09687"/>
    </source>
</evidence>
<reference evidence="5 6" key="2">
    <citation type="submission" date="2016-05" db="EMBL/GenBank/DDBJ databases">
        <authorList>
            <person name="Naeem Raeece"/>
        </authorList>
    </citation>
    <scope>NUCLEOTIDE SEQUENCE [LARGE SCALE GENOMIC DNA]</scope>
</reference>
<dbReference type="PANTHER" id="PTHR36193:SF23">
    <property type="entry name" value="PHISTB DOMAIN-CONTAINING RESA-LIKE PROTEIN 1"/>
    <property type="match status" value="1"/>
</dbReference>
<feature type="transmembrane region" description="Helical" evidence="1">
    <location>
        <begin position="49"/>
        <end position="70"/>
    </location>
</feature>
<dbReference type="Proteomes" id="UP000078546">
    <property type="component" value="Unassembled WGS sequence"/>
</dbReference>
<dbReference type="PANTHER" id="PTHR36193">
    <property type="entry name" value="PHISTB DOMAIN-CONTAINING RESA-LIKE PROTEIN 1"/>
    <property type="match status" value="1"/>
</dbReference>
<dbReference type="InterPro" id="IPR019111">
    <property type="entry name" value="PRESA_N"/>
</dbReference>
<dbReference type="InterPro" id="IPR044885">
    <property type="entry name" value="PRESA_N_sf"/>
</dbReference>
<reference evidence="4" key="1">
    <citation type="submission" date="2016-05" db="EMBL/GenBank/DDBJ databases">
        <authorList>
            <person name="Lavstsen T."/>
            <person name="Jespersen J.S."/>
        </authorList>
    </citation>
    <scope>NUCLEOTIDE SEQUENCE [LARGE SCALE GENOMIC DNA]</scope>
</reference>
<accession>A0A1A8WUE1</accession>
<dbReference type="Pfam" id="PF09687">
    <property type="entry name" value="PRESAN"/>
    <property type="match status" value="1"/>
</dbReference>
<sequence>MQDNAKKPKLLSSIIPLFVKRIRRVRNTKNSLGGRSANFKSRNVSVRNLSRAAFCAIAFSFLYVLLQTIYTFTSDHDGSELLLRERFSRSLSGRIPSNVRGFRGPIYDEDREMVYTLNPENRRPVYFRQNGKRNENLKNAFLHSYLTAMSKSEKERCKKNERLFPCMGDNVFEELTDDELNERIKNLKGPLHSRTMHHVWNYVLHHEKRKFLRMLEYVKCTCKCFADYYDVPSSYENIKWEYVQDKMLKELRKKELYDFENIRDFASDVICARWEFQRYLTLKRRSWKKFTEDMEKKWTKKLLRWFKGHQYQRCRFLY</sequence>
<dbReference type="EMBL" id="FLQU01002062">
    <property type="protein sequence ID" value="SBS95474.1"/>
    <property type="molecule type" value="Genomic_DNA"/>
</dbReference>
<name>A0A1A8WUE1_PLAOA</name>
<evidence type="ECO:0000313" key="4">
    <source>
        <dbReference type="EMBL" id="SBS95474.1"/>
    </source>
</evidence>
<feature type="domain" description="Plasmodium RESA N-terminal" evidence="2">
    <location>
        <begin position="174"/>
        <end position="298"/>
    </location>
</feature>
<dbReference type="AlphaFoldDB" id="A0A1A8WUE1"/>
<dbReference type="NCBIfam" id="TIGR01639">
    <property type="entry name" value="P_fal_TIGR01639"/>
    <property type="match status" value="1"/>
</dbReference>
<dbReference type="EMBL" id="FLQV01000263">
    <property type="protein sequence ID" value="SBS87204.1"/>
    <property type="molecule type" value="Genomic_DNA"/>
</dbReference>
<gene>
    <name evidence="3" type="ORF">POVCU1_014210</name>
    <name evidence="4" type="ORF">POVCU2_0096070</name>
</gene>
<keyword evidence="1" id="KW-1133">Transmembrane helix</keyword>
<keyword evidence="1" id="KW-0812">Transmembrane</keyword>
<organism evidence="4 6">
    <name type="scientific">Plasmodium ovale curtisi</name>
    <dbReference type="NCBI Taxonomy" id="864141"/>
    <lineage>
        <taxon>Eukaryota</taxon>
        <taxon>Sar</taxon>
        <taxon>Alveolata</taxon>
        <taxon>Apicomplexa</taxon>
        <taxon>Aconoidasida</taxon>
        <taxon>Haemosporida</taxon>
        <taxon>Plasmodiidae</taxon>
        <taxon>Plasmodium</taxon>
        <taxon>Plasmodium (Plasmodium)</taxon>
    </lineage>
</organism>
<proteinExistence type="predicted"/>
<dbReference type="Gene3D" id="6.10.280.180">
    <property type="entry name" value="Plasmodium RESA, N-terminal helical domain"/>
    <property type="match status" value="1"/>
</dbReference>
<keyword evidence="1" id="KW-0472">Membrane</keyword>
<dbReference type="Proteomes" id="UP000078560">
    <property type="component" value="Unassembled WGS sequence"/>
</dbReference>